<feature type="chain" id="PRO_5047070151" description="Beta-lactamase-inhibitor-like PepSY-like domain-containing protein" evidence="1">
    <location>
        <begin position="21"/>
        <end position="130"/>
    </location>
</feature>
<organism evidence="2 3">
    <name type="scientific">Pedobacter alpinus</name>
    <dbReference type="NCBI Taxonomy" id="1590643"/>
    <lineage>
        <taxon>Bacteria</taxon>
        <taxon>Pseudomonadati</taxon>
        <taxon>Bacteroidota</taxon>
        <taxon>Sphingobacteriia</taxon>
        <taxon>Sphingobacteriales</taxon>
        <taxon>Sphingobacteriaceae</taxon>
        <taxon>Pedobacter</taxon>
    </lineage>
</organism>
<evidence type="ECO:0000313" key="2">
    <source>
        <dbReference type="EMBL" id="MFD2730950.1"/>
    </source>
</evidence>
<keyword evidence="1" id="KW-0732">Signal</keyword>
<dbReference type="RefSeq" id="WP_379042312.1">
    <property type="nucleotide sequence ID" value="NZ_JBHSKW010000022.1"/>
</dbReference>
<dbReference type="EMBL" id="JBHULV010000011">
    <property type="protein sequence ID" value="MFD2730950.1"/>
    <property type="molecule type" value="Genomic_DNA"/>
</dbReference>
<dbReference type="Proteomes" id="UP001597546">
    <property type="component" value="Unassembled WGS sequence"/>
</dbReference>
<name>A0ABW5TQD9_9SPHI</name>
<proteinExistence type="predicted"/>
<keyword evidence="3" id="KW-1185">Reference proteome</keyword>
<comment type="caution">
    <text evidence="2">The sequence shown here is derived from an EMBL/GenBank/DDBJ whole genome shotgun (WGS) entry which is preliminary data.</text>
</comment>
<reference evidence="3" key="1">
    <citation type="journal article" date="2019" name="Int. J. Syst. Evol. Microbiol.">
        <title>The Global Catalogue of Microorganisms (GCM) 10K type strain sequencing project: providing services to taxonomists for standard genome sequencing and annotation.</title>
        <authorList>
            <consortium name="The Broad Institute Genomics Platform"/>
            <consortium name="The Broad Institute Genome Sequencing Center for Infectious Disease"/>
            <person name="Wu L."/>
            <person name="Ma J."/>
        </authorList>
    </citation>
    <scope>NUCLEOTIDE SEQUENCE [LARGE SCALE GENOMIC DNA]</scope>
    <source>
        <strain evidence="3">KCTC 42456</strain>
    </source>
</reference>
<protein>
    <recommendedName>
        <fullName evidence="4">Beta-lactamase-inhibitor-like PepSY-like domain-containing protein</fullName>
    </recommendedName>
</protein>
<evidence type="ECO:0008006" key="4">
    <source>
        <dbReference type="Google" id="ProtNLM"/>
    </source>
</evidence>
<sequence>MKIISILLFMIISLSIKAQKTVPNKEQTITFIKSHFEGESFSRSNQNGFRNNETNFKVQFENSILTFYYEKDYKWTSYSPWKKDKEKYVIDFADIESISSYIRGKEDSYIVYLLLKAAPGKYFEEYTGNF</sequence>
<evidence type="ECO:0000313" key="3">
    <source>
        <dbReference type="Proteomes" id="UP001597546"/>
    </source>
</evidence>
<evidence type="ECO:0000256" key="1">
    <source>
        <dbReference type="SAM" id="SignalP"/>
    </source>
</evidence>
<accession>A0ABW5TQD9</accession>
<feature type="signal peptide" evidence="1">
    <location>
        <begin position="1"/>
        <end position="20"/>
    </location>
</feature>
<gene>
    <name evidence="2" type="ORF">ACFSSE_04470</name>
</gene>